<dbReference type="InterPro" id="IPR001763">
    <property type="entry name" value="Rhodanese-like_dom"/>
</dbReference>
<dbReference type="CDD" id="cd01449">
    <property type="entry name" value="TST_Repeat_2"/>
    <property type="match status" value="1"/>
</dbReference>
<dbReference type="Gene3D" id="3.40.250.10">
    <property type="entry name" value="Rhodanese-like domain"/>
    <property type="match status" value="2"/>
</dbReference>
<dbReference type="PROSITE" id="PS00380">
    <property type="entry name" value="RHODANESE_1"/>
    <property type="match status" value="1"/>
</dbReference>
<dbReference type="Pfam" id="PF00581">
    <property type="entry name" value="Rhodanese"/>
    <property type="match status" value="2"/>
</dbReference>
<dbReference type="PANTHER" id="PTHR11364:SF27">
    <property type="entry name" value="SULFURTRANSFERASE"/>
    <property type="match status" value="1"/>
</dbReference>
<evidence type="ECO:0000313" key="7">
    <source>
        <dbReference type="Proteomes" id="UP000078512"/>
    </source>
</evidence>
<comment type="subcellular location">
    <subcellularLocation>
        <location evidence="1">Cytoplasm</location>
    </subcellularLocation>
</comment>
<dbReference type="FunFam" id="3.40.250.10:FF:000001">
    <property type="entry name" value="Sulfurtransferase"/>
    <property type="match status" value="1"/>
</dbReference>
<gene>
    <name evidence="6" type="ORF">K457DRAFT_140264</name>
</gene>
<evidence type="ECO:0000256" key="3">
    <source>
        <dbReference type="ARBA" id="ARBA00022679"/>
    </source>
</evidence>
<feature type="domain" description="Rhodanese" evidence="5">
    <location>
        <begin position="43"/>
        <end position="160"/>
    </location>
</feature>
<dbReference type="STRING" id="1314771.A0A197JN96"/>
<evidence type="ECO:0000256" key="4">
    <source>
        <dbReference type="ARBA" id="ARBA00022737"/>
    </source>
</evidence>
<dbReference type="InterPro" id="IPR045078">
    <property type="entry name" value="TST/MPST-like"/>
</dbReference>
<accession>A0A197JN96</accession>
<keyword evidence="2" id="KW-0963">Cytoplasm</keyword>
<dbReference type="Proteomes" id="UP000078512">
    <property type="component" value="Unassembled WGS sequence"/>
</dbReference>
<dbReference type="GO" id="GO:0004792">
    <property type="term" value="F:thiosulfate-cyanide sulfurtransferase activity"/>
    <property type="evidence" value="ECO:0007669"/>
    <property type="project" value="InterPro"/>
</dbReference>
<dbReference type="PROSITE" id="PS50206">
    <property type="entry name" value="RHODANESE_3"/>
    <property type="match status" value="2"/>
</dbReference>
<dbReference type="NCBIfam" id="NF008557">
    <property type="entry name" value="PRK11493.1"/>
    <property type="match status" value="1"/>
</dbReference>
<dbReference type="GO" id="GO:0005739">
    <property type="term" value="C:mitochondrion"/>
    <property type="evidence" value="ECO:0007669"/>
    <property type="project" value="TreeGrafter"/>
</dbReference>
<dbReference type="EMBL" id="KV442065">
    <property type="protein sequence ID" value="OAQ26625.1"/>
    <property type="molecule type" value="Genomic_DNA"/>
</dbReference>
<dbReference type="OrthoDB" id="270167at2759"/>
<dbReference type="PANTHER" id="PTHR11364">
    <property type="entry name" value="THIOSULFATE SULFERTANSFERASE"/>
    <property type="match status" value="1"/>
</dbReference>
<evidence type="ECO:0000313" key="6">
    <source>
        <dbReference type="EMBL" id="OAQ26625.1"/>
    </source>
</evidence>
<keyword evidence="7" id="KW-1185">Reference proteome</keyword>
<dbReference type="InterPro" id="IPR001307">
    <property type="entry name" value="Thiosulphate_STrfase_CS"/>
</dbReference>
<dbReference type="SMART" id="SM00450">
    <property type="entry name" value="RHOD"/>
    <property type="match status" value="2"/>
</dbReference>
<dbReference type="SUPFAM" id="SSF52821">
    <property type="entry name" value="Rhodanese/Cell cycle control phosphatase"/>
    <property type="match status" value="2"/>
</dbReference>
<reference evidence="6 7" key="1">
    <citation type="submission" date="2016-05" db="EMBL/GenBank/DDBJ databases">
        <title>Genome sequencing reveals origins of a unique bacterial endosymbiosis in the earliest lineages of terrestrial Fungi.</title>
        <authorList>
            <consortium name="DOE Joint Genome Institute"/>
            <person name="Uehling J."/>
            <person name="Gryganskyi A."/>
            <person name="Hameed K."/>
            <person name="Tschaplinski T."/>
            <person name="Misztal P."/>
            <person name="Wu S."/>
            <person name="Desiro A."/>
            <person name="Vande Pol N."/>
            <person name="Du Z.-Y."/>
            <person name="Zienkiewicz A."/>
            <person name="Zienkiewicz K."/>
            <person name="Morin E."/>
            <person name="Tisserant E."/>
            <person name="Splivallo R."/>
            <person name="Hainaut M."/>
            <person name="Henrissat B."/>
            <person name="Ohm R."/>
            <person name="Kuo A."/>
            <person name="Yan J."/>
            <person name="Lipzen A."/>
            <person name="Nolan M."/>
            <person name="Labutti K."/>
            <person name="Barry K."/>
            <person name="Goldstein A."/>
            <person name="Labbe J."/>
            <person name="Schadt C."/>
            <person name="Tuskan G."/>
            <person name="Grigoriev I."/>
            <person name="Martin F."/>
            <person name="Vilgalys R."/>
            <person name="Bonito G."/>
        </authorList>
    </citation>
    <scope>NUCLEOTIDE SEQUENCE [LARGE SCALE GENOMIC DNA]</scope>
    <source>
        <strain evidence="6 7">AG-77</strain>
    </source>
</reference>
<dbReference type="FunFam" id="3.40.250.10:FF:000015">
    <property type="entry name" value="Sulfurtransferase"/>
    <property type="match status" value="1"/>
</dbReference>
<name>A0A197JN96_9FUNG</name>
<dbReference type="CDD" id="cd01448">
    <property type="entry name" value="TST_Repeat_1"/>
    <property type="match status" value="1"/>
</dbReference>
<evidence type="ECO:0000256" key="1">
    <source>
        <dbReference type="ARBA" id="ARBA00004496"/>
    </source>
</evidence>
<protein>
    <submittedName>
        <fullName evidence="6">Rhodanese-like protein</fullName>
    </submittedName>
</protein>
<evidence type="ECO:0000259" key="5">
    <source>
        <dbReference type="PROSITE" id="PS50206"/>
    </source>
</evidence>
<keyword evidence="3" id="KW-0808">Transferase</keyword>
<sequence length="314" mass="34546">MTSRILASTSARILSRPSSLLRAQSTRAMTVPTLLSVTELKKQLGGPVILDGSWHMPAEKRDPVQEFKNEHLPGARYFDIESIKDKTSKFPHMMPTATQFAQQVGELGITNNDHIVVYDTAGFFSAPRVYWMFKAFGHEKVSVLDGGLKAWKAAGYPVESGDAKVQAKEYKVPKLDTDVIRYHDQILQLVRDKDSKTTIIDARGADRFSGQAPEPRAGLSSGHMPGAKNVSFKQLFDDKTGELHDNDQLASVFQKAGVDVSKLKDEPVVLSCGSGVTASVLYFALERLGLKKLAVYDGSWTEYASLNEGPIVKD</sequence>
<proteinExistence type="predicted"/>
<dbReference type="AlphaFoldDB" id="A0A197JN96"/>
<dbReference type="InterPro" id="IPR036873">
    <property type="entry name" value="Rhodanese-like_dom_sf"/>
</dbReference>
<organism evidence="6 7">
    <name type="scientific">Linnemannia elongata AG-77</name>
    <dbReference type="NCBI Taxonomy" id="1314771"/>
    <lineage>
        <taxon>Eukaryota</taxon>
        <taxon>Fungi</taxon>
        <taxon>Fungi incertae sedis</taxon>
        <taxon>Mucoromycota</taxon>
        <taxon>Mortierellomycotina</taxon>
        <taxon>Mortierellomycetes</taxon>
        <taxon>Mortierellales</taxon>
        <taxon>Mortierellaceae</taxon>
        <taxon>Linnemannia</taxon>
    </lineage>
</organism>
<keyword evidence="4" id="KW-0677">Repeat</keyword>
<feature type="domain" description="Rhodanese" evidence="5">
    <location>
        <begin position="193"/>
        <end position="312"/>
    </location>
</feature>
<evidence type="ECO:0000256" key="2">
    <source>
        <dbReference type="ARBA" id="ARBA00022490"/>
    </source>
</evidence>